<feature type="domain" description="HTH arsR-type" evidence="4">
    <location>
        <begin position="24"/>
        <end position="113"/>
    </location>
</feature>
<comment type="caution">
    <text evidence="5">The sequence shown here is derived from an EMBL/GenBank/DDBJ whole genome shotgun (WGS) entry which is preliminary data.</text>
</comment>
<sequence length="113" mass="12071">MSAAGRIREDAPATCCSSVTEVPLGDAEATSLARTYAALSDPVRLRLLSLIASAGEMCSCDLVEPLAKSQPTVSHHTRILAEAGLIDGDKRGRWVYWRVSPKRSNFVSQVLGG</sequence>
<reference evidence="5 6" key="1">
    <citation type="submission" date="2020-10" db="EMBL/GenBank/DDBJ databases">
        <title>Connecting structure to function with the recovery of over 1000 high-quality activated sludge metagenome-assembled genomes encoding full-length rRNA genes using long-read sequencing.</title>
        <authorList>
            <person name="Singleton C.M."/>
            <person name="Petriglieri F."/>
            <person name="Kristensen J.M."/>
            <person name="Kirkegaard R.H."/>
            <person name="Michaelsen T.Y."/>
            <person name="Andersen M.H."/>
            <person name="Karst S.M."/>
            <person name="Dueholm M.S."/>
            <person name="Nielsen P.H."/>
            <person name="Albertsen M."/>
        </authorList>
    </citation>
    <scope>NUCLEOTIDE SEQUENCE [LARGE SCALE GENOMIC DNA]</scope>
    <source>
        <strain evidence="5">Lyne_18-Q3-R50-59_MAXAC.006</strain>
    </source>
</reference>
<dbReference type="Pfam" id="PF01022">
    <property type="entry name" value="HTH_5"/>
    <property type="match status" value="1"/>
</dbReference>
<organism evidence="5 6">
    <name type="scientific">Candidatus Neomicrothrix subdominans</name>
    <dbReference type="NCBI Taxonomy" id="2954438"/>
    <lineage>
        <taxon>Bacteria</taxon>
        <taxon>Bacillati</taxon>
        <taxon>Actinomycetota</taxon>
        <taxon>Acidimicrobiia</taxon>
        <taxon>Acidimicrobiales</taxon>
        <taxon>Microthrixaceae</taxon>
        <taxon>Candidatus Neomicrothrix</taxon>
    </lineage>
</organism>
<dbReference type="InterPro" id="IPR036388">
    <property type="entry name" value="WH-like_DNA-bd_sf"/>
</dbReference>
<dbReference type="InterPro" id="IPR018334">
    <property type="entry name" value="ArsR_HTH"/>
</dbReference>
<dbReference type="SMART" id="SM00418">
    <property type="entry name" value="HTH_ARSR"/>
    <property type="match status" value="1"/>
</dbReference>
<dbReference type="PANTHER" id="PTHR33154">
    <property type="entry name" value="TRANSCRIPTIONAL REGULATOR, ARSR FAMILY"/>
    <property type="match status" value="1"/>
</dbReference>
<dbReference type="InterPro" id="IPR036390">
    <property type="entry name" value="WH_DNA-bd_sf"/>
</dbReference>
<dbReference type="AlphaFoldDB" id="A0A936ND68"/>
<dbReference type="PROSITE" id="PS50987">
    <property type="entry name" value="HTH_ARSR_2"/>
    <property type="match status" value="1"/>
</dbReference>
<evidence type="ECO:0000256" key="2">
    <source>
        <dbReference type="ARBA" id="ARBA00023125"/>
    </source>
</evidence>
<evidence type="ECO:0000313" key="6">
    <source>
        <dbReference type="Proteomes" id="UP000727993"/>
    </source>
</evidence>
<dbReference type="PANTHER" id="PTHR33154:SF18">
    <property type="entry name" value="ARSENICAL RESISTANCE OPERON REPRESSOR"/>
    <property type="match status" value="1"/>
</dbReference>
<evidence type="ECO:0000256" key="1">
    <source>
        <dbReference type="ARBA" id="ARBA00023015"/>
    </source>
</evidence>
<keyword evidence="1" id="KW-0805">Transcription regulation</keyword>
<keyword evidence="3" id="KW-0804">Transcription</keyword>
<accession>A0A936ND68</accession>
<dbReference type="GO" id="GO:0003677">
    <property type="term" value="F:DNA binding"/>
    <property type="evidence" value="ECO:0007669"/>
    <property type="project" value="UniProtKB-KW"/>
</dbReference>
<dbReference type="SUPFAM" id="SSF46785">
    <property type="entry name" value="Winged helix' DNA-binding domain"/>
    <property type="match status" value="1"/>
</dbReference>
<dbReference type="InterPro" id="IPR001845">
    <property type="entry name" value="HTH_ArsR_DNA-bd_dom"/>
</dbReference>
<protein>
    <submittedName>
        <fullName evidence="5">Winged helix-turn-helix transcriptional regulator</fullName>
    </submittedName>
</protein>
<dbReference type="NCBIfam" id="NF033788">
    <property type="entry name" value="HTH_metalloreg"/>
    <property type="match status" value="1"/>
</dbReference>
<keyword evidence="2" id="KW-0238">DNA-binding</keyword>
<dbReference type="InterPro" id="IPR011991">
    <property type="entry name" value="ArsR-like_HTH"/>
</dbReference>
<dbReference type="CDD" id="cd00090">
    <property type="entry name" value="HTH_ARSR"/>
    <property type="match status" value="1"/>
</dbReference>
<dbReference type="PRINTS" id="PR00778">
    <property type="entry name" value="HTHARSR"/>
</dbReference>
<name>A0A936ND68_9ACTN</name>
<dbReference type="PROSITE" id="PS00846">
    <property type="entry name" value="HTH_ARSR_1"/>
    <property type="match status" value="1"/>
</dbReference>
<dbReference type="EMBL" id="JADJZA010000007">
    <property type="protein sequence ID" value="MBK9297526.1"/>
    <property type="molecule type" value="Genomic_DNA"/>
</dbReference>
<gene>
    <name evidence="5" type="ORF">IPN02_11980</name>
</gene>
<evidence type="ECO:0000259" key="4">
    <source>
        <dbReference type="PROSITE" id="PS50987"/>
    </source>
</evidence>
<dbReference type="GO" id="GO:0003700">
    <property type="term" value="F:DNA-binding transcription factor activity"/>
    <property type="evidence" value="ECO:0007669"/>
    <property type="project" value="InterPro"/>
</dbReference>
<evidence type="ECO:0000256" key="3">
    <source>
        <dbReference type="ARBA" id="ARBA00023163"/>
    </source>
</evidence>
<proteinExistence type="predicted"/>
<dbReference type="Gene3D" id="1.10.10.10">
    <property type="entry name" value="Winged helix-like DNA-binding domain superfamily/Winged helix DNA-binding domain"/>
    <property type="match status" value="1"/>
</dbReference>
<dbReference type="InterPro" id="IPR051081">
    <property type="entry name" value="HTH_MetalResp_TranReg"/>
</dbReference>
<evidence type="ECO:0000313" key="5">
    <source>
        <dbReference type="EMBL" id="MBK9297526.1"/>
    </source>
</evidence>
<dbReference type="Proteomes" id="UP000727993">
    <property type="component" value="Unassembled WGS sequence"/>
</dbReference>